<dbReference type="InterPro" id="IPR011060">
    <property type="entry name" value="RibuloseP-bd_barrel"/>
</dbReference>
<dbReference type="InterPro" id="IPR044524">
    <property type="entry name" value="Isoase_HisA-like"/>
</dbReference>
<evidence type="ECO:0000256" key="1">
    <source>
        <dbReference type="ARBA" id="ARBA00000901"/>
    </source>
</evidence>
<dbReference type="EC" id="5.3.1.16" evidence="5 12"/>
<dbReference type="Gene3D" id="3.20.20.70">
    <property type="entry name" value="Aldolase class I"/>
    <property type="match status" value="1"/>
</dbReference>
<keyword evidence="10 12" id="KW-0413">Isomerase</keyword>
<dbReference type="CDD" id="cd04732">
    <property type="entry name" value="HisA"/>
    <property type="match status" value="1"/>
</dbReference>
<comment type="subcellular location">
    <subcellularLocation>
        <location evidence="2 12 14">Cytoplasm</location>
    </subcellularLocation>
</comment>
<name>A0A1M4TAG8_9FIRM</name>
<evidence type="ECO:0000313" key="16">
    <source>
        <dbReference type="Proteomes" id="UP000184251"/>
    </source>
</evidence>
<feature type="active site" description="Proton acceptor" evidence="12">
    <location>
        <position position="8"/>
    </location>
</feature>
<dbReference type="NCBIfam" id="NF010112">
    <property type="entry name" value="PRK13585.1"/>
    <property type="match status" value="1"/>
</dbReference>
<evidence type="ECO:0000256" key="12">
    <source>
        <dbReference type="HAMAP-Rule" id="MF_01014"/>
    </source>
</evidence>
<dbReference type="SUPFAM" id="SSF51366">
    <property type="entry name" value="Ribulose-phoshate binding barrel"/>
    <property type="match status" value="1"/>
</dbReference>
<proteinExistence type="inferred from homology"/>
<dbReference type="InterPro" id="IPR006062">
    <property type="entry name" value="His_biosynth"/>
</dbReference>
<dbReference type="UniPathway" id="UPA00031">
    <property type="reaction ID" value="UER00009"/>
</dbReference>
<evidence type="ECO:0000313" key="15">
    <source>
        <dbReference type="EMBL" id="SHE41473.1"/>
    </source>
</evidence>
<evidence type="ECO:0000256" key="14">
    <source>
        <dbReference type="RuleBase" id="RU003658"/>
    </source>
</evidence>
<dbReference type="NCBIfam" id="TIGR00007">
    <property type="entry name" value="1-(5-phosphoribosyl)-5-[(5-phosphoribosylamino)methylideneamino]imidazole-4-carboxamide isomerase"/>
    <property type="match status" value="1"/>
</dbReference>
<evidence type="ECO:0000256" key="10">
    <source>
        <dbReference type="ARBA" id="ARBA00023235"/>
    </source>
</evidence>
<dbReference type="RefSeq" id="WP_073269437.1">
    <property type="nucleotide sequence ID" value="NZ_FQTU01000002.1"/>
</dbReference>
<evidence type="ECO:0000256" key="13">
    <source>
        <dbReference type="RuleBase" id="RU003657"/>
    </source>
</evidence>
<evidence type="ECO:0000256" key="9">
    <source>
        <dbReference type="ARBA" id="ARBA00023102"/>
    </source>
</evidence>
<dbReference type="GO" id="GO:0003949">
    <property type="term" value="F:1-(5-phosphoribosyl)-5-[(5-phosphoribosylamino)methylideneamino]imidazole-4-carboxamide isomerase activity"/>
    <property type="evidence" value="ECO:0007669"/>
    <property type="project" value="UniProtKB-UniRule"/>
</dbReference>
<sequence>MIVLPAIDIKGGKCVRLKQGLIDQETAYYDDPVYVAKMWESQGAEYLHVVDLDGAFTGSQTNMEIVKKIVDSVSIPVEIGGGIRTRKTVKAYLDSGVSRVILGTKAVENMDFVKELCDEFPDKIAVSVDAKGDFVAIKGWVETSDKEVLPFCQTLVESGVSTIVYTDISRDGMLSGPNLEMLKKLNDTLDADIIASGGVANIQNIIDLSSLGLYGAITGKALYEGTLTLKEINSLPEKGR</sequence>
<keyword evidence="16" id="KW-1185">Reference proteome</keyword>
<evidence type="ECO:0000256" key="11">
    <source>
        <dbReference type="ARBA" id="ARBA00030547"/>
    </source>
</evidence>
<dbReference type="AlphaFoldDB" id="A0A1M4TAG8"/>
<feature type="active site" description="Proton donor" evidence="12">
    <location>
        <position position="129"/>
    </location>
</feature>
<organism evidence="15 16">
    <name type="scientific">Alkalibacter saccharofermentans DSM 14828</name>
    <dbReference type="NCBI Taxonomy" id="1120975"/>
    <lineage>
        <taxon>Bacteria</taxon>
        <taxon>Bacillati</taxon>
        <taxon>Bacillota</taxon>
        <taxon>Clostridia</taxon>
        <taxon>Eubacteriales</taxon>
        <taxon>Eubacteriaceae</taxon>
        <taxon>Alkalibacter</taxon>
    </lineage>
</organism>
<evidence type="ECO:0000256" key="2">
    <source>
        <dbReference type="ARBA" id="ARBA00004496"/>
    </source>
</evidence>
<comment type="pathway">
    <text evidence="3 12 14">Amino-acid biosynthesis; L-histidine biosynthesis; L-histidine from 5-phospho-alpha-D-ribose 1-diphosphate: step 4/9.</text>
</comment>
<evidence type="ECO:0000256" key="5">
    <source>
        <dbReference type="ARBA" id="ARBA00012550"/>
    </source>
</evidence>
<dbReference type="InterPro" id="IPR006063">
    <property type="entry name" value="HisA_bact_arch"/>
</dbReference>
<dbReference type="InterPro" id="IPR023016">
    <property type="entry name" value="HisA/PriA"/>
</dbReference>
<dbReference type="FunFam" id="3.20.20.70:FF:000009">
    <property type="entry name" value="1-(5-phosphoribosyl)-5-[(5-phosphoribosylamino)methylideneamino] imidazole-4-carboxamide isomerase"/>
    <property type="match status" value="1"/>
</dbReference>
<dbReference type="STRING" id="1120975.SAMN02746064_00434"/>
<evidence type="ECO:0000256" key="7">
    <source>
        <dbReference type="ARBA" id="ARBA00022490"/>
    </source>
</evidence>
<keyword evidence="7 12" id="KW-0963">Cytoplasm</keyword>
<gene>
    <name evidence="12" type="primary">hisA</name>
    <name evidence="15" type="ORF">SAMN02746064_00434</name>
</gene>
<keyword evidence="9 12" id="KW-0368">Histidine biosynthesis</keyword>
<dbReference type="Pfam" id="PF00977">
    <property type="entry name" value="His_biosynth"/>
    <property type="match status" value="1"/>
</dbReference>
<protein>
    <recommendedName>
        <fullName evidence="6 12">1-(5-phosphoribosyl)-5-[(5-phosphoribosylamino)methylideneamino] imidazole-4-carboxamide isomerase</fullName>
        <ecNumber evidence="5 12">5.3.1.16</ecNumber>
    </recommendedName>
    <alternativeName>
        <fullName evidence="11 12">Phosphoribosylformimino-5-aminoimidazole carboxamide ribotide isomerase</fullName>
    </alternativeName>
</protein>
<evidence type="ECO:0000256" key="6">
    <source>
        <dbReference type="ARBA" id="ARBA00018464"/>
    </source>
</evidence>
<dbReference type="GO" id="GO:0000162">
    <property type="term" value="P:L-tryptophan biosynthetic process"/>
    <property type="evidence" value="ECO:0007669"/>
    <property type="project" value="TreeGrafter"/>
</dbReference>
<evidence type="ECO:0000256" key="8">
    <source>
        <dbReference type="ARBA" id="ARBA00022605"/>
    </source>
</evidence>
<keyword evidence="8 12" id="KW-0028">Amino-acid biosynthesis</keyword>
<dbReference type="EMBL" id="FQTU01000002">
    <property type="protein sequence ID" value="SHE41473.1"/>
    <property type="molecule type" value="Genomic_DNA"/>
</dbReference>
<dbReference type="Proteomes" id="UP000184251">
    <property type="component" value="Unassembled WGS sequence"/>
</dbReference>
<dbReference type="PANTHER" id="PTHR43090:SF2">
    <property type="entry name" value="1-(5-PHOSPHORIBOSYL)-5-[(5-PHOSPHORIBOSYLAMINO)METHYLIDENEAMINO] IMIDAZOLE-4-CARBOXAMIDE ISOMERASE"/>
    <property type="match status" value="1"/>
</dbReference>
<dbReference type="GO" id="GO:0000105">
    <property type="term" value="P:L-histidine biosynthetic process"/>
    <property type="evidence" value="ECO:0007669"/>
    <property type="project" value="UniProtKB-UniRule"/>
</dbReference>
<evidence type="ECO:0000256" key="3">
    <source>
        <dbReference type="ARBA" id="ARBA00005133"/>
    </source>
</evidence>
<accession>A0A1M4TAG8</accession>
<dbReference type="OrthoDB" id="9781903at2"/>
<evidence type="ECO:0000256" key="4">
    <source>
        <dbReference type="ARBA" id="ARBA00009667"/>
    </source>
</evidence>
<dbReference type="PANTHER" id="PTHR43090">
    <property type="entry name" value="1-(5-PHOSPHORIBOSYL)-5-[(5-PHOSPHORIBOSYLAMINO)METHYLIDENEAMINO] IMIDAZOLE-4-CARBOXAMIDE ISOMERASE"/>
    <property type="match status" value="1"/>
</dbReference>
<reference evidence="15 16" key="1">
    <citation type="submission" date="2016-11" db="EMBL/GenBank/DDBJ databases">
        <authorList>
            <person name="Jaros S."/>
            <person name="Januszkiewicz K."/>
            <person name="Wedrychowicz H."/>
        </authorList>
    </citation>
    <scope>NUCLEOTIDE SEQUENCE [LARGE SCALE GENOMIC DNA]</scope>
    <source>
        <strain evidence="15 16">DSM 14828</strain>
    </source>
</reference>
<comment type="catalytic activity">
    <reaction evidence="1 12 14">
        <text>1-(5-phospho-beta-D-ribosyl)-5-[(5-phospho-beta-D-ribosylamino)methylideneamino]imidazole-4-carboxamide = 5-[(5-phospho-1-deoxy-D-ribulos-1-ylimino)methylamino]-1-(5-phospho-beta-D-ribosyl)imidazole-4-carboxamide</text>
        <dbReference type="Rhea" id="RHEA:15469"/>
        <dbReference type="ChEBI" id="CHEBI:58435"/>
        <dbReference type="ChEBI" id="CHEBI:58525"/>
        <dbReference type="EC" id="5.3.1.16"/>
    </reaction>
</comment>
<dbReference type="InterPro" id="IPR013785">
    <property type="entry name" value="Aldolase_TIM"/>
</dbReference>
<dbReference type="GO" id="GO:0005737">
    <property type="term" value="C:cytoplasm"/>
    <property type="evidence" value="ECO:0007669"/>
    <property type="project" value="UniProtKB-SubCell"/>
</dbReference>
<dbReference type="HAMAP" id="MF_01014">
    <property type="entry name" value="HisA"/>
    <property type="match status" value="1"/>
</dbReference>
<comment type="similarity">
    <text evidence="4 12 13">Belongs to the HisA/HisF family.</text>
</comment>